<comment type="caution">
    <text evidence="4">The sequence shown here is derived from an EMBL/GenBank/DDBJ whole genome shotgun (WGS) entry which is preliminary data.</text>
</comment>
<dbReference type="RefSeq" id="WP_345686500.1">
    <property type="nucleotide sequence ID" value="NZ_BAABIT010000001.1"/>
</dbReference>
<protein>
    <submittedName>
        <fullName evidence="4">HNH endonuclease family protein</fullName>
    </submittedName>
</protein>
<dbReference type="PANTHER" id="PTHR24094">
    <property type="entry name" value="SECRETED PROTEIN"/>
    <property type="match status" value="1"/>
</dbReference>
<dbReference type="InterPro" id="IPR011089">
    <property type="entry name" value="GmrSD_C"/>
</dbReference>
<dbReference type="Pfam" id="PF07510">
    <property type="entry name" value="GmrSD_C"/>
    <property type="match status" value="1"/>
</dbReference>
<keyword evidence="5" id="KW-1185">Reference proteome</keyword>
<dbReference type="PROSITE" id="PS51257">
    <property type="entry name" value="PROKAR_LIPOPROTEIN"/>
    <property type="match status" value="1"/>
</dbReference>
<name>A0ABV9XG20_9ACTN</name>
<gene>
    <name evidence="4" type="ORF">ACFPM3_19645</name>
</gene>
<organism evidence="4 5">
    <name type="scientific">Streptomyces coeruleoprunus</name>
    <dbReference type="NCBI Taxonomy" id="285563"/>
    <lineage>
        <taxon>Bacteria</taxon>
        <taxon>Bacillati</taxon>
        <taxon>Actinomycetota</taxon>
        <taxon>Actinomycetes</taxon>
        <taxon>Kitasatosporales</taxon>
        <taxon>Streptomycetaceae</taxon>
        <taxon>Streptomyces</taxon>
    </lineage>
</organism>
<keyword evidence="4" id="KW-0255">Endonuclease</keyword>
<evidence type="ECO:0000313" key="5">
    <source>
        <dbReference type="Proteomes" id="UP001595829"/>
    </source>
</evidence>
<evidence type="ECO:0000259" key="3">
    <source>
        <dbReference type="Pfam" id="PF07510"/>
    </source>
</evidence>
<feature type="region of interest" description="Disordered" evidence="1">
    <location>
        <begin position="28"/>
        <end position="61"/>
    </location>
</feature>
<evidence type="ECO:0000256" key="2">
    <source>
        <dbReference type="SAM" id="SignalP"/>
    </source>
</evidence>
<dbReference type="EMBL" id="JBHSJD010000014">
    <property type="protein sequence ID" value="MFC5024345.1"/>
    <property type="molecule type" value="Genomic_DNA"/>
</dbReference>
<dbReference type="Proteomes" id="UP001595829">
    <property type="component" value="Unassembled WGS sequence"/>
</dbReference>
<evidence type="ECO:0000256" key="1">
    <source>
        <dbReference type="SAM" id="MobiDB-lite"/>
    </source>
</evidence>
<reference evidence="5" key="1">
    <citation type="journal article" date="2019" name="Int. J. Syst. Evol. Microbiol.">
        <title>The Global Catalogue of Microorganisms (GCM) 10K type strain sequencing project: providing services to taxonomists for standard genome sequencing and annotation.</title>
        <authorList>
            <consortium name="The Broad Institute Genomics Platform"/>
            <consortium name="The Broad Institute Genome Sequencing Center for Infectious Disease"/>
            <person name="Wu L."/>
            <person name="Ma J."/>
        </authorList>
    </citation>
    <scope>NUCLEOTIDE SEQUENCE [LARGE SCALE GENOMIC DNA]</scope>
    <source>
        <strain evidence="5">CGMCC 4.1648</strain>
    </source>
</reference>
<dbReference type="PANTHER" id="PTHR24094:SF15">
    <property type="entry name" value="AMP-DEPENDENT SYNTHETASE_LIGASE DOMAIN-CONTAINING PROTEIN-RELATED"/>
    <property type="match status" value="1"/>
</dbReference>
<keyword evidence="4" id="KW-0540">Nuclease</keyword>
<proteinExistence type="predicted"/>
<feature type="chain" id="PRO_5046792236" evidence="2">
    <location>
        <begin position="26"/>
        <end position="238"/>
    </location>
</feature>
<sequence>MARQGWGRALVLTVGLVLGAAGCTAAGTGTGGGGASGEPKNSSSRASADRAGAGTLPGLPSAAEARSRLDGLKVAPHGSMSGYSRSAFSHWAQQGDKCDTRETVLRRDGSGVRRDENCRAVSGTWVSVYDGKTLTSASQIDIDHVVPLANAWRSGARTWDTEKRKAFANDLTGPQLIAVSAASNRAKGDQGPDEWQPPSRAYWCTYARAWTGTKAAYGLSVTVSEKATLTEMLDTCRS</sequence>
<keyword evidence="2" id="KW-0732">Signal</keyword>
<feature type="signal peptide" evidence="2">
    <location>
        <begin position="1"/>
        <end position="25"/>
    </location>
</feature>
<feature type="compositionally biased region" description="Low complexity" evidence="1">
    <location>
        <begin position="42"/>
        <end position="54"/>
    </location>
</feature>
<accession>A0ABV9XG20</accession>
<feature type="domain" description="GmrSD restriction endonucleases C-terminal" evidence="3">
    <location>
        <begin position="132"/>
        <end position="231"/>
    </location>
</feature>
<keyword evidence="4" id="KW-0378">Hydrolase</keyword>
<dbReference type="GO" id="GO:0004519">
    <property type="term" value="F:endonuclease activity"/>
    <property type="evidence" value="ECO:0007669"/>
    <property type="project" value="UniProtKB-KW"/>
</dbReference>
<evidence type="ECO:0000313" key="4">
    <source>
        <dbReference type="EMBL" id="MFC5024345.1"/>
    </source>
</evidence>